<dbReference type="Gene3D" id="3.40.50.2000">
    <property type="entry name" value="Glycogen Phosphorylase B"/>
    <property type="match status" value="2"/>
</dbReference>
<feature type="domain" description="Glycosyl transferase family 1" evidence="4">
    <location>
        <begin position="212"/>
        <end position="374"/>
    </location>
</feature>
<dbReference type="RefSeq" id="WP_345674954.1">
    <property type="nucleotide sequence ID" value="NZ_BAABHS010000006.1"/>
</dbReference>
<evidence type="ECO:0000313" key="6">
    <source>
        <dbReference type="EMBL" id="GAA4957302.1"/>
    </source>
</evidence>
<evidence type="ECO:0000256" key="1">
    <source>
        <dbReference type="ARBA" id="ARBA00022676"/>
    </source>
</evidence>
<dbReference type="EMBL" id="BAABHS010000006">
    <property type="protein sequence ID" value="GAA4957302.1"/>
    <property type="molecule type" value="Genomic_DNA"/>
</dbReference>
<dbReference type="InterPro" id="IPR001296">
    <property type="entry name" value="Glyco_trans_1"/>
</dbReference>
<evidence type="ECO:0000259" key="5">
    <source>
        <dbReference type="Pfam" id="PF13439"/>
    </source>
</evidence>
<evidence type="ECO:0000256" key="3">
    <source>
        <dbReference type="SAM" id="MobiDB-lite"/>
    </source>
</evidence>
<feature type="compositionally biased region" description="Basic and acidic residues" evidence="3">
    <location>
        <begin position="415"/>
        <end position="424"/>
    </location>
</feature>
<feature type="domain" description="Glycosyltransferase subfamily 4-like N-terminal" evidence="5">
    <location>
        <begin position="55"/>
        <end position="203"/>
    </location>
</feature>
<protein>
    <submittedName>
        <fullName evidence="6">Uncharacterized protein</fullName>
    </submittedName>
</protein>
<keyword evidence="7" id="KW-1185">Reference proteome</keyword>
<evidence type="ECO:0000259" key="4">
    <source>
        <dbReference type="Pfam" id="PF00534"/>
    </source>
</evidence>
<dbReference type="InterPro" id="IPR028098">
    <property type="entry name" value="Glyco_trans_4-like_N"/>
</dbReference>
<accession>A0ABP9GZ83</accession>
<evidence type="ECO:0000256" key="2">
    <source>
        <dbReference type="ARBA" id="ARBA00022679"/>
    </source>
</evidence>
<dbReference type="Proteomes" id="UP001500466">
    <property type="component" value="Unassembled WGS sequence"/>
</dbReference>
<feature type="region of interest" description="Disordered" evidence="3">
    <location>
        <begin position="405"/>
        <end position="424"/>
    </location>
</feature>
<organism evidence="6 7">
    <name type="scientific">Yinghuangia aomiensis</name>
    <dbReference type="NCBI Taxonomy" id="676205"/>
    <lineage>
        <taxon>Bacteria</taxon>
        <taxon>Bacillati</taxon>
        <taxon>Actinomycetota</taxon>
        <taxon>Actinomycetes</taxon>
        <taxon>Kitasatosporales</taxon>
        <taxon>Streptomycetaceae</taxon>
        <taxon>Yinghuangia</taxon>
    </lineage>
</organism>
<evidence type="ECO:0000313" key="7">
    <source>
        <dbReference type="Proteomes" id="UP001500466"/>
    </source>
</evidence>
<dbReference type="SUPFAM" id="SSF53756">
    <property type="entry name" value="UDP-Glycosyltransferase/glycogen phosphorylase"/>
    <property type="match status" value="1"/>
</dbReference>
<name>A0ABP9GZ83_9ACTN</name>
<dbReference type="InterPro" id="IPR050194">
    <property type="entry name" value="Glycosyltransferase_grp1"/>
</dbReference>
<comment type="caution">
    <text evidence="6">The sequence shown here is derived from an EMBL/GenBank/DDBJ whole genome shotgun (WGS) entry which is preliminary data.</text>
</comment>
<gene>
    <name evidence="6" type="ORF">GCM10023205_19510</name>
</gene>
<sequence length="424" mass="45712">MPDTAHPAPPAPEYLPAGLLVPTGPGGRPLRVAHLTTVDMSLALLLRTELQVDVAAGFEVFGLSAGGPYVPEVEALGVTHVPLDALTRSWDLARDAAAARELAARLRDLDLDVLHTHNPKTGVLGRLIGRAVGIPVVVNTCHGLWIRPGDPWPRKAFVLGAESVAARASHAELYQNATDHRTLARAVPAWRSRVVGNGTDLSRFRPDPDARARIRKELGVEDGELLVGGVGRRVAEKGIAEYQEAVGELVRQGQGDARFVWIGPEDPDKPDAYNDAAAHVEYLGGRSDMPDVYAALDLFVLPSHREGFSRSAMEAAASGVPMVLTDIRGCREIGTHDEHLLLVPPGDPAALARAMDRMLGDPELRARLATHGRARALAEFDQRRVAATSIDTYRAVARRKGLRWETRTVSTSHPQKHDRGGGTA</sequence>
<keyword evidence="1" id="KW-0328">Glycosyltransferase</keyword>
<dbReference type="PANTHER" id="PTHR45947:SF3">
    <property type="entry name" value="SULFOQUINOVOSYL TRANSFERASE SQD2"/>
    <property type="match status" value="1"/>
</dbReference>
<reference evidence="7" key="1">
    <citation type="journal article" date="2019" name="Int. J. Syst. Evol. Microbiol.">
        <title>The Global Catalogue of Microorganisms (GCM) 10K type strain sequencing project: providing services to taxonomists for standard genome sequencing and annotation.</title>
        <authorList>
            <consortium name="The Broad Institute Genomics Platform"/>
            <consortium name="The Broad Institute Genome Sequencing Center for Infectious Disease"/>
            <person name="Wu L."/>
            <person name="Ma J."/>
        </authorList>
    </citation>
    <scope>NUCLEOTIDE SEQUENCE [LARGE SCALE GENOMIC DNA]</scope>
    <source>
        <strain evidence="7">JCM 17986</strain>
    </source>
</reference>
<dbReference type="PANTHER" id="PTHR45947">
    <property type="entry name" value="SULFOQUINOVOSYL TRANSFERASE SQD2"/>
    <property type="match status" value="1"/>
</dbReference>
<proteinExistence type="predicted"/>
<keyword evidence="2" id="KW-0808">Transferase</keyword>
<dbReference type="Pfam" id="PF13439">
    <property type="entry name" value="Glyco_transf_4"/>
    <property type="match status" value="1"/>
</dbReference>
<dbReference type="Pfam" id="PF00534">
    <property type="entry name" value="Glycos_transf_1"/>
    <property type="match status" value="1"/>
</dbReference>